<dbReference type="GO" id="GO:0005096">
    <property type="term" value="F:GTPase activator activity"/>
    <property type="evidence" value="ECO:0007669"/>
    <property type="project" value="InterPro"/>
</dbReference>
<evidence type="ECO:0000256" key="4">
    <source>
        <dbReference type="SAM" id="Coils"/>
    </source>
</evidence>
<dbReference type="InterPro" id="IPR000048">
    <property type="entry name" value="IQ_motif_EF-hand-BS"/>
</dbReference>
<dbReference type="Pfam" id="PF00612">
    <property type="entry name" value="IQ"/>
    <property type="match status" value="4"/>
</dbReference>
<keyword evidence="2" id="KW-0963">Cytoplasm</keyword>
<dbReference type="InterPro" id="IPR027417">
    <property type="entry name" value="P-loop_NTPase"/>
</dbReference>
<accession>A0AAN9K4H6</accession>
<comment type="caution">
    <text evidence="6">The sequence shown here is derived from an EMBL/GenBank/DDBJ whole genome shotgun (WGS) entry which is preliminary data.</text>
</comment>
<organism evidence="6 7">
    <name type="scientific">Clitoria ternatea</name>
    <name type="common">Butterfly pea</name>
    <dbReference type="NCBI Taxonomy" id="43366"/>
    <lineage>
        <taxon>Eukaryota</taxon>
        <taxon>Viridiplantae</taxon>
        <taxon>Streptophyta</taxon>
        <taxon>Embryophyta</taxon>
        <taxon>Tracheophyta</taxon>
        <taxon>Spermatophyta</taxon>
        <taxon>Magnoliopsida</taxon>
        <taxon>eudicotyledons</taxon>
        <taxon>Gunneridae</taxon>
        <taxon>Pentapetalae</taxon>
        <taxon>rosids</taxon>
        <taxon>fabids</taxon>
        <taxon>Fabales</taxon>
        <taxon>Fabaceae</taxon>
        <taxon>Papilionoideae</taxon>
        <taxon>50 kb inversion clade</taxon>
        <taxon>NPAAA clade</taxon>
        <taxon>indigoferoid/millettioid clade</taxon>
        <taxon>Phaseoleae</taxon>
        <taxon>Clitoria</taxon>
    </lineage>
</organism>
<reference evidence="6 7" key="1">
    <citation type="submission" date="2024-01" db="EMBL/GenBank/DDBJ databases">
        <title>The genomes of 5 underutilized Papilionoideae crops provide insights into root nodulation and disease resistance.</title>
        <authorList>
            <person name="Yuan L."/>
        </authorList>
    </citation>
    <scope>NUCLEOTIDE SEQUENCE [LARGE SCALE GENOMIC DNA]</scope>
    <source>
        <strain evidence="6">LY-2023</strain>
        <tissue evidence="6">Leaf</tissue>
    </source>
</reference>
<keyword evidence="4" id="KW-0175">Coiled coil</keyword>
<evidence type="ECO:0000256" key="1">
    <source>
        <dbReference type="ARBA" id="ARBA00004496"/>
    </source>
</evidence>
<dbReference type="PANTHER" id="PTHR46184:SF5">
    <property type="entry name" value="UNCONVENTIONAL MYOSIN-IXA-LIKE"/>
    <property type="match status" value="1"/>
</dbReference>
<proteinExistence type="predicted"/>
<dbReference type="SUPFAM" id="SSF52540">
    <property type="entry name" value="P-loop containing nucleoside triphosphate hydrolases"/>
    <property type="match status" value="1"/>
</dbReference>
<dbReference type="GO" id="GO:0005516">
    <property type="term" value="F:calmodulin binding"/>
    <property type="evidence" value="ECO:0007669"/>
    <property type="project" value="UniProtKB-KW"/>
</dbReference>
<dbReference type="PANTHER" id="PTHR46184">
    <property type="entry name" value="UNCONVENTIONAL MYOSIN-IXB-LIKE PROTEIN"/>
    <property type="match status" value="1"/>
</dbReference>
<sequence>MGKCCRGKADLGKGKPVASQLPPASNPQLHQFPAVSRYIARKIYAAKREAVAAISIQKYIRMRLMRHAYLKLYSSAIILQSHVRGFVTHRRFLHEKEHRAATFIQACWKRSKAMSAFQRHQASIVAIQCLWRCRKAKKELRRLKQEANEAGALRLAKNKLEKQLEELTWRLHLEKKIRVSNEEARKIEISKLQKMLEALNLELDAAKLATINECNKNAVLQNQLELSVKEKSALKKELVVVDELRMENALLKASLDAFEKKYAALGLELMNAKKGQDETTEKLRESEQKCSQLEQNVKRCTFLVEKLSSLEDENLVLRQKALSAPSKSNRPGFAKALSEKYSSAIASRTERKTIFESPTPTKLIAPYTLGLSDSRRSKLTAERHQVVPVSLLFCPKSFTLTFGILPSQDNYEFLARCIKENLGFKNGKPLAACIIYKCLLHWHSFESERTAIFDSIIECINEVLRLREDDIVLPYWLSNTSSLLCLLQRNLRSNGFLTTAAQRYAGSSGLTSWTGHVSYLVEH</sequence>
<gene>
    <name evidence="6" type="ORF">RJT34_08353</name>
</gene>
<feature type="domain" description="Dilute" evidence="5">
    <location>
        <begin position="454"/>
        <end position="523"/>
    </location>
</feature>
<dbReference type="SMART" id="SM00015">
    <property type="entry name" value="IQ"/>
    <property type="match status" value="4"/>
</dbReference>
<dbReference type="EMBL" id="JAYKXN010000002">
    <property type="protein sequence ID" value="KAK7310692.1"/>
    <property type="molecule type" value="Genomic_DNA"/>
</dbReference>
<dbReference type="AlphaFoldDB" id="A0AAN9K4H6"/>
<evidence type="ECO:0000313" key="7">
    <source>
        <dbReference type="Proteomes" id="UP001359559"/>
    </source>
</evidence>
<dbReference type="Gene3D" id="1.20.5.190">
    <property type="match status" value="2"/>
</dbReference>
<dbReference type="PROSITE" id="PS50096">
    <property type="entry name" value="IQ"/>
    <property type="match status" value="3"/>
</dbReference>
<dbReference type="PROSITE" id="PS51126">
    <property type="entry name" value="DILUTE"/>
    <property type="match status" value="1"/>
</dbReference>
<name>A0AAN9K4H6_CLITE</name>
<dbReference type="GO" id="GO:0035556">
    <property type="term" value="P:intracellular signal transduction"/>
    <property type="evidence" value="ECO:0007669"/>
    <property type="project" value="InterPro"/>
</dbReference>
<dbReference type="GO" id="GO:0051015">
    <property type="term" value="F:actin filament binding"/>
    <property type="evidence" value="ECO:0007669"/>
    <property type="project" value="TreeGrafter"/>
</dbReference>
<protein>
    <recommendedName>
        <fullName evidence="5">Dilute domain-containing protein</fullName>
    </recommendedName>
</protein>
<comment type="subcellular location">
    <subcellularLocation>
        <location evidence="1">Cytoplasm</location>
    </subcellularLocation>
</comment>
<evidence type="ECO:0000259" key="5">
    <source>
        <dbReference type="PROSITE" id="PS51126"/>
    </source>
</evidence>
<dbReference type="GO" id="GO:0000146">
    <property type="term" value="F:microfilament motor activity"/>
    <property type="evidence" value="ECO:0007669"/>
    <property type="project" value="InterPro"/>
</dbReference>
<keyword evidence="7" id="KW-1185">Reference proteome</keyword>
<dbReference type="InterPro" id="IPR046987">
    <property type="entry name" value="Myo9"/>
</dbReference>
<evidence type="ECO:0000313" key="6">
    <source>
        <dbReference type="EMBL" id="KAK7310692.1"/>
    </source>
</evidence>
<dbReference type="GO" id="GO:0005737">
    <property type="term" value="C:cytoplasm"/>
    <property type="evidence" value="ECO:0007669"/>
    <property type="project" value="UniProtKB-SubCell"/>
</dbReference>
<dbReference type="Proteomes" id="UP001359559">
    <property type="component" value="Unassembled WGS sequence"/>
</dbReference>
<dbReference type="InterPro" id="IPR002710">
    <property type="entry name" value="Dilute_dom"/>
</dbReference>
<evidence type="ECO:0000256" key="2">
    <source>
        <dbReference type="ARBA" id="ARBA00022490"/>
    </source>
</evidence>
<keyword evidence="3" id="KW-0112">Calmodulin-binding</keyword>
<dbReference type="GO" id="GO:0005884">
    <property type="term" value="C:actin filament"/>
    <property type="evidence" value="ECO:0007669"/>
    <property type="project" value="TreeGrafter"/>
</dbReference>
<feature type="coiled-coil region" evidence="4">
    <location>
        <begin position="133"/>
        <end position="296"/>
    </location>
</feature>
<evidence type="ECO:0000256" key="3">
    <source>
        <dbReference type="ARBA" id="ARBA00022860"/>
    </source>
</evidence>